<dbReference type="RefSeq" id="WP_196956988.1">
    <property type="nucleotide sequence ID" value="NZ_JADWYK010000018.1"/>
</dbReference>
<protein>
    <submittedName>
        <fullName evidence="2">DinB family protein</fullName>
    </submittedName>
</protein>
<dbReference type="InterPro" id="IPR034660">
    <property type="entry name" value="DinB/YfiT-like"/>
</dbReference>
<feature type="domain" description="DinB-like" evidence="1">
    <location>
        <begin position="30"/>
        <end position="177"/>
    </location>
</feature>
<dbReference type="Proteomes" id="UP000601099">
    <property type="component" value="Unassembled WGS sequence"/>
</dbReference>
<dbReference type="SUPFAM" id="SSF109854">
    <property type="entry name" value="DinB/YfiT-like putative metalloenzymes"/>
    <property type="match status" value="1"/>
</dbReference>
<organism evidence="2 3">
    <name type="scientific">Hymenobacter guriensis</name>
    <dbReference type="NCBI Taxonomy" id="2793065"/>
    <lineage>
        <taxon>Bacteria</taxon>
        <taxon>Pseudomonadati</taxon>
        <taxon>Bacteroidota</taxon>
        <taxon>Cytophagia</taxon>
        <taxon>Cytophagales</taxon>
        <taxon>Hymenobacteraceae</taxon>
        <taxon>Hymenobacter</taxon>
    </lineage>
</organism>
<evidence type="ECO:0000313" key="2">
    <source>
        <dbReference type="EMBL" id="MBG8555967.1"/>
    </source>
</evidence>
<evidence type="ECO:0000313" key="3">
    <source>
        <dbReference type="Proteomes" id="UP000601099"/>
    </source>
</evidence>
<keyword evidence="3" id="KW-1185">Reference proteome</keyword>
<gene>
    <name evidence="2" type="ORF">I5L79_20660</name>
</gene>
<dbReference type="InterPro" id="IPR024775">
    <property type="entry name" value="DinB-like"/>
</dbReference>
<reference evidence="2 3" key="1">
    <citation type="submission" date="2020-11" db="EMBL/GenBank/DDBJ databases">
        <title>Hymenobacter sp.</title>
        <authorList>
            <person name="Kim M.K."/>
        </authorList>
    </citation>
    <scope>NUCLEOTIDE SEQUENCE [LARGE SCALE GENOMIC DNA]</scope>
    <source>
        <strain evidence="2 3">BT594</strain>
    </source>
</reference>
<dbReference type="Gene3D" id="1.20.120.450">
    <property type="entry name" value="dinb family like domain"/>
    <property type="match status" value="1"/>
</dbReference>
<evidence type="ECO:0000259" key="1">
    <source>
        <dbReference type="Pfam" id="PF12867"/>
    </source>
</evidence>
<name>A0ABS0L767_9BACT</name>
<comment type="caution">
    <text evidence="2">The sequence shown here is derived from an EMBL/GenBank/DDBJ whole genome shotgun (WGS) entry which is preliminary data.</text>
</comment>
<sequence length="189" mass="21920">MSIHDTIRHIHHSLIQTFAALDTWFTKDADLRRYRPLDGGWTVDEILEHVGLTNHFLLILIHKAARKALQNAQQQDLAVALAEQIFQQDKLAEIGRHKSFPWIRPEHMEPSGTKPMAEVRQQLEQQLQECLQTLDNLPNGEGILYKTTMSVNSLGKIDVYEYLYFLAQHGQRHLQQMARNEVEFDTGRL</sequence>
<proteinExistence type="predicted"/>
<accession>A0ABS0L767</accession>
<dbReference type="EMBL" id="JADWYK010000018">
    <property type="protein sequence ID" value="MBG8555967.1"/>
    <property type="molecule type" value="Genomic_DNA"/>
</dbReference>
<dbReference type="Pfam" id="PF12867">
    <property type="entry name" value="DinB_2"/>
    <property type="match status" value="1"/>
</dbReference>